<dbReference type="REBASE" id="299162">
    <property type="entry name" value="R2.Mma10168ORF322P"/>
</dbReference>
<organism evidence="1 2">
    <name type="scientific">Mycoplasmopsis maculosa</name>
    <dbReference type="NCBI Taxonomy" id="114885"/>
    <lineage>
        <taxon>Bacteria</taxon>
        <taxon>Bacillati</taxon>
        <taxon>Mycoplasmatota</taxon>
        <taxon>Mycoplasmoidales</taxon>
        <taxon>Metamycoplasmataceae</taxon>
        <taxon>Mycoplasmopsis</taxon>
    </lineage>
</organism>
<name>A0A449B472_9BACT</name>
<gene>
    <name evidence="1" type="ORF">NCTC10168_00319</name>
</gene>
<evidence type="ECO:0000313" key="1">
    <source>
        <dbReference type="EMBL" id="VEU75401.1"/>
    </source>
</evidence>
<dbReference type="Proteomes" id="UP000290243">
    <property type="component" value="Chromosome"/>
</dbReference>
<dbReference type="RefSeq" id="WP_129647273.1">
    <property type="nucleotide sequence ID" value="NZ_LR215037.1"/>
</dbReference>
<reference evidence="1 2" key="1">
    <citation type="submission" date="2019-01" db="EMBL/GenBank/DDBJ databases">
        <authorList>
            <consortium name="Pathogen Informatics"/>
        </authorList>
    </citation>
    <scope>NUCLEOTIDE SEQUENCE [LARGE SCALE GENOMIC DNA]</scope>
    <source>
        <strain evidence="1 2">NCTC10168</strain>
    </source>
</reference>
<keyword evidence="1" id="KW-0378">Hydrolase</keyword>
<dbReference type="GO" id="GO:0004519">
    <property type="term" value="F:endonuclease activity"/>
    <property type="evidence" value="ECO:0007669"/>
    <property type="project" value="UniProtKB-KW"/>
</dbReference>
<accession>A0A449B472</accession>
<dbReference type="Pfam" id="PF09563">
    <property type="entry name" value="RE_LlaJI"/>
    <property type="match status" value="1"/>
</dbReference>
<keyword evidence="1" id="KW-0540">Nuclease</keyword>
<sequence>MAIDRERFILREHCHIDDNIDGDRFVGVKADSMNAMIYFPLGYELPEDDDELRRDVKNLFMVLAAFTDRTDRVLHMDKFTAPQTVDFPIQAYINVINYYLDHNGSYYTETEVTYRIDRRGKTNWSRTIKQVSPLFQGKSVIYLNTVVRDNTPNFNMMITKIHKYCVYESFERIGWLYTTNSPEVAYAPADTNTMVAILNDKKANTNNDVDKMLFSSMIAMLEFMDNQTIDKQFYFGTDKFEHVWEKLIDIVFGESNKSDYFPHGIWTQRYGANKGRATSALEPDTIMIYNGKYYVLDAKYYRYGNQPQFGVGVLPQSSDINKQITYGQFVKRNRVPEGVEVYNAFLMPFNRAKNNFYISDLFGNVAEATGDWINNPETYERIQGIVVDTRYLLKNYQGNHDRDKEKISKEIEKYFT</sequence>
<dbReference type="OrthoDB" id="9762266at2"/>
<dbReference type="AlphaFoldDB" id="A0A449B472"/>
<proteinExistence type="predicted"/>
<dbReference type="EMBL" id="LR215037">
    <property type="protein sequence ID" value="VEU75401.1"/>
    <property type="molecule type" value="Genomic_DNA"/>
</dbReference>
<keyword evidence="1" id="KW-0255">Endonuclease</keyword>
<evidence type="ECO:0000313" key="2">
    <source>
        <dbReference type="Proteomes" id="UP000290243"/>
    </source>
</evidence>
<dbReference type="InterPro" id="IPR018579">
    <property type="entry name" value="Restrct_endonuc_II_LlaJI"/>
</dbReference>
<keyword evidence="2" id="KW-1185">Reference proteome</keyword>
<protein>
    <submittedName>
        <fullName evidence="1">LlaJI restriction endonuclease</fullName>
    </submittedName>
</protein>
<dbReference type="KEGG" id="mmau:NCTC10168_00319"/>